<protein>
    <submittedName>
        <fullName evidence="1">Uncharacterized protein</fullName>
    </submittedName>
</protein>
<dbReference type="RefSeq" id="WP_262020386.1">
    <property type="nucleotide sequence ID" value="NZ_JANCLL010000014.1"/>
</dbReference>
<comment type="caution">
    <text evidence="1">The sequence shown here is derived from an EMBL/GenBank/DDBJ whole genome shotgun (WGS) entry which is preliminary data.</text>
</comment>
<accession>A0ABT5RFQ3</accession>
<dbReference type="EMBL" id="JANCLL010000014">
    <property type="protein sequence ID" value="MDD1944792.1"/>
    <property type="molecule type" value="Genomic_DNA"/>
</dbReference>
<sequence length="66" mass="7444">MNLDNTQGSTGIRVSVQKVSMERYAGFGSWRAFRAPKTKPQLLSQLGFRNLILTMTYSHMGKPHTT</sequence>
<proteinExistence type="predicted"/>
<dbReference type="Proteomes" id="UP001150614">
    <property type="component" value="Unassembled WGS sequence"/>
</dbReference>
<feature type="non-terminal residue" evidence="1">
    <location>
        <position position="66"/>
    </location>
</feature>
<evidence type="ECO:0000313" key="1">
    <source>
        <dbReference type="EMBL" id="MDD1944792.1"/>
    </source>
</evidence>
<evidence type="ECO:0000313" key="2">
    <source>
        <dbReference type="Proteomes" id="UP001150614"/>
    </source>
</evidence>
<keyword evidence="2" id="KW-1185">Reference proteome</keyword>
<gene>
    <name evidence="1" type="ORF">NMG11_13260</name>
</gene>
<name>A0ABT5RFQ3_9PSED</name>
<reference evidence="1" key="1">
    <citation type="submission" date="2022-07" db="EMBL/GenBank/DDBJ databases">
        <title>Draft genome of Pseudomonas carnis strain LP isolated from cheese.</title>
        <authorList>
            <person name="Wolfe B.E."/>
        </authorList>
    </citation>
    <scope>NUCLEOTIDE SEQUENCE</scope>
    <source>
        <strain evidence="1">LP</strain>
    </source>
</reference>
<organism evidence="1 2">
    <name type="scientific">Pseudomonas carnis</name>
    <dbReference type="NCBI Taxonomy" id="2487355"/>
    <lineage>
        <taxon>Bacteria</taxon>
        <taxon>Pseudomonadati</taxon>
        <taxon>Pseudomonadota</taxon>
        <taxon>Gammaproteobacteria</taxon>
        <taxon>Pseudomonadales</taxon>
        <taxon>Pseudomonadaceae</taxon>
        <taxon>Pseudomonas</taxon>
    </lineage>
</organism>